<sequence>MSVDAIAQPPKTAVSPQRILKSSGLLWFLTAMIGQWLFAYYVIAAYAPETVAGNWAEWDETGLIQGFTAGDLVGNLAFISHTLLTVIICIGGTMQLMPPVRKRFPALHRWTGRTYLTIGAVMAIGGIWMIWGRGSRLTEIGGWGTTINGLLALVTIAVAFYFARRREIDRHRRWAMRTFILLSGVWFTRLGYMAWAILTGGAGMSRSLNGPFDIFIAFGSYLLPLAILEIYLAASDSRSSGFKLATSGVMLVAAGITALGVFGAWMMMWSPHV</sequence>
<dbReference type="RefSeq" id="WP_330197805.1">
    <property type="nucleotide sequence ID" value="NZ_JAZDRP010000001.1"/>
</dbReference>
<feature type="transmembrane region" description="Helical" evidence="1">
    <location>
        <begin position="114"/>
        <end position="131"/>
    </location>
</feature>
<keyword evidence="1" id="KW-0812">Transmembrane</keyword>
<dbReference type="Proteomes" id="UP001354971">
    <property type="component" value="Unassembled WGS sequence"/>
</dbReference>
<dbReference type="EMBL" id="JAZDRP010000001">
    <property type="protein sequence ID" value="MEE2525142.1"/>
    <property type="molecule type" value="Genomic_DNA"/>
</dbReference>
<proteinExistence type="predicted"/>
<dbReference type="Pfam" id="PF10067">
    <property type="entry name" value="DUF2306"/>
    <property type="match status" value="1"/>
</dbReference>
<reference evidence="2 3" key="1">
    <citation type="submission" date="2024-01" db="EMBL/GenBank/DDBJ databases">
        <title>Hyphobacterium bacterium isolated from marine sediment.</title>
        <authorList>
            <person name="Zhao S."/>
        </authorList>
    </citation>
    <scope>NUCLEOTIDE SEQUENCE [LARGE SCALE GENOMIC DNA]</scope>
    <source>
        <strain evidence="3">HN65</strain>
    </source>
</reference>
<organism evidence="2 3">
    <name type="scientific">Hyphobacterium lacteum</name>
    <dbReference type="NCBI Taxonomy" id="3116575"/>
    <lineage>
        <taxon>Bacteria</taxon>
        <taxon>Pseudomonadati</taxon>
        <taxon>Pseudomonadota</taxon>
        <taxon>Alphaproteobacteria</taxon>
        <taxon>Maricaulales</taxon>
        <taxon>Maricaulaceae</taxon>
        <taxon>Hyphobacterium</taxon>
    </lineage>
</organism>
<evidence type="ECO:0000313" key="3">
    <source>
        <dbReference type="Proteomes" id="UP001354971"/>
    </source>
</evidence>
<evidence type="ECO:0000313" key="2">
    <source>
        <dbReference type="EMBL" id="MEE2525142.1"/>
    </source>
</evidence>
<comment type="caution">
    <text evidence="2">The sequence shown here is derived from an EMBL/GenBank/DDBJ whole genome shotgun (WGS) entry which is preliminary data.</text>
</comment>
<feature type="transmembrane region" description="Helical" evidence="1">
    <location>
        <begin position="25"/>
        <end position="47"/>
    </location>
</feature>
<gene>
    <name evidence="2" type="ORF">V0U79_02105</name>
</gene>
<protein>
    <submittedName>
        <fullName evidence="2">DUF2306 domain-containing protein</fullName>
    </submittedName>
</protein>
<feature type="transmembrane region" description="Helical" evidence="1">
    <location>
        <begin position="214"/>
        <end position="232"/>
    </location>
</feature>
<accession>A0ABU7LMI9</accession>
<feature type="transmembrane region" description="Helical" evidence="1">
    <location>
        <begin position="143"/>
        <end position="162"/>
    </location>
</feature>
<evidence type="ECO:0000256" key="1">
    <source>
        <dbReference type="SAM" id="Phobius"/>
    </source>
</evidence>
<keyword evidence="1" id="KW-0472">Membrane</keyword>
<keyword evidence="1" id="KW-1133">Transmembrane helix</keyword>
<feature type="transmembrane region" description="Helical" evidence="1">
    <location>
        <begin position="72"/>
        <end position="93"/>
    </location>
</feature>
<name>A0ABU7LMI9_9PROT</name>
<feature type="transmembrane region" description="Helical" evidence="1">
    <location>
        <begin position="244"/>
        <end position="268"/>
    </location>
</feature>
<keyword evidence="3" id="KW-1185">Reference proteome</keyword>
<feature type="transmembrane region" description="Helical" evidence="1">
    <location>
        <begin position="174"/>
        <end position="194"/>
    </location>
</feature>
<dbReference type="InterPro" id="IPR018750">
    <property type="entry name" value="DUF2306_membrane"/>
</dbReference>